<feature type="compositionally biased region" description="Acidic residues" evidence="1">
    <location>
        <begin position="425"/>
        <end position="443"/>
    </location>
</feature>
<organism evidence="2 3">
    <name type="scientific">Acrasis kona</name>
    <dbReference type="NCBI Taxonomy" id="1008807"/>
    <lineage>
        <taxon>Eukaryota</taxon>
        <taxon>Discoba</taxon>
        <taxon>Heterolobosea</taxon>
        <taxon>Tetramitia</taxon>
        <taxon>Eutetramitia</taxon>
        <taxon>Acrasidae</taxon>
        <taxon>Acrasis</taxon>
    </lineage>
</organism>
<proteinExistence type="predicted"/>
<name>A0AAW2ZQ82_9EUKA</name>
<feature type="region of interest" description="Disordered" evidence="1">
    <location>
        <begin position="425"/>
        <end position="463"/>
    </location>
</feature>
<evidence type="ECO:0000256" key="1">
    <source>
        <dbReference type="SAM" id="MobiDB-lite"/>
    </source>
</evidence>
<protein>
    <submittedName>
        <fullName evidence="2">Nitrogen regulatory protein glnB</fullName>
    </submittedName>
</protein>
<evidence type="ECO:0000313" key="2">
    <source>
        <dbReference type="EMBL" id="KAL0491615.1"/>
    </source>
</evidence>
<dbReference type="Gene3D" id="3.80.10.10">
    <property type="entry name" value="Ribonuclease Inhibitor"/>
    <property type="match status" value="1"/>
</dbReference>
<accession>A0AAW2ZQ82</accession>
<dbReference type="AlphaFoldDB" id="A0AAW2ZQ82"/>
<keyword evidence="3" id="KW-1185">Reference proteome</keyword>
<reference evidence="2 3" key="1">
    <citation type="submission" date="2024-03" db="EMBL/GenBank/DDBJ databases">
        <title>The Acrasis kona genome and developmental transcriptomes reveal deep origins of eukaryotic multicellular pathways.</title>
        <authorList>
            <person name="Sheikh S."/>
            <person name="Fu C.-J."/>
            <person name="Brown M.W."/>
            <person name="Baldauf S.L."/>
        </authorList>
    </citation>
    <scope>NUCLEOTIDE SEQUENCE [LARGE SCALE GENOMIC DNA]</scope>
    <source>
        <strain evidence="2 3">ATCC MYA-3509</strain>
    </source>
</reference>
<dbReference type="SUPFAM" id="SSF52047">
    <property type="entry name" value="RNI-like"/>
    <property type="match status" value="1"/>
</dbReference>
<comment type="caution">
    <text evidence="2">The sequence shown here is derived from an EMBL/GenBank/DDBJ whole genome shotgun (WGS) entry which is preliminary data.</text>
</comment>
<dbReference type="Proteomes" id="UP001431209">
    <property type="component" value="Unassembled WGS sequence"/>
</dbReference>
<sequence>MNVDISILDNDTFTQIFQFLRVEEMLMVSLCSKSLYEVVSSVVEGMDVGQPWTISKALLKLKKSNLQSKEDFSSHNLARFRSVSIGRLDDKEARIESYLKEVVPGLTIEVEAADFTFSKELAHPKESEREESVVPTLNFKKHTVPLRVGHAIKNLEIKPEATVSNKRELFSIINSCMNLEKLDILYLREADYDKKPDEEPFTLVKMNRLKKLEYNHISFDEVDNDHGFLAYLLEASPNLKVLNFNYYLSSTPERYLINRLCTFNKKLEKLKLYGEAEDANGITDDSLIKLLKCCNIKSLHLRESDNLDCSFFNVLHVHAPELKTLKFCIQEGINEIEQNKDAKFCGVMNKLRNLEMNGKLVITDKFAESVIEFLPNLKKFECDNDTQDEDTEKNIELIKKHAESNVGIERVKRIRFGEKWIFDEGDEYDEDEEHEDDDELDYEDAIKVETDDEDDDDEEEQYD</sequence>
<feature type="compositionally biased region" description="Acidic residues" evidence="1">
    <location>
        <begin position="450"/>
        <end position="463"/>
    </location>
</feature>
<dbReference type="InterPro" id="IPR032675">
    <property type="entry name" value="LRR_dom_sf"/>
</dbReference>
<evidence type="ECO:0000313" key="3">
    <source>
        <dbReference type="Proteomes" id="UP001431209"/>
    </source>
</evidence>
<dbReference type="EMBL" id="JAOPGA020001833">
    <property type="protein sequence ID" value="KAL0491615.1"/>
    <property type="molecule type" value="Genomic_DNA"/>
</dbReference>
<gene>
    <name evidence="2" type="ORF">AKO1_010310</name>
</gene>